<evidence type="ECO:0000313" key="1">
    <source>
        <dbReference type="EMBL" id="MDP9764287.1"/>
    </source>
</evidence>
<organism evidence="1 2">
    <name type="scientific">Deinococcus enclensis</name>
    <dbReference type="NCBI Taxonomy" id="1049582"/>
    <lineage>
        <taxon>Bacteria</taxon>
        <taxon>Thermotogati</taxon>
        <taxon>Deinococcota</taxon>
        <taxon>Deinococci</taxon>
        <taxon>Deinococcales</taxon>
        <taxon>Deinococcaceae</taxon>
        <taxon>Deinococcus</taxon>
    </lineage>
</organism>
<evidence type="ECO:0000313" key="2">
    <source>
        <dbReference type="Proteomes" id="UP001232163"/>
    </source>
</evidence>
<gene>
    <name evidence="1" type="ORF">QO006_001712</name>
</gene>
<dbReference type="Proteomes" id="UP001232163">
    <property type="component" value="Unassembled WGS sequence"/>
</dbReference>
<protein>
    <submittedName>
        <fullName evidence="1">Tfp pilus assembly protein PilV</fullName>
    </submittedName>
</protein>
<dbReference type="EMBL" id="JAURUR010000004">
    <property type="protein sequence ID" value="MDP9764287.1"/>
    <property type="molecule type" value="Genomic_DNA"/>
</dbReference>
<comment type="caution">
    <text evidence="1">The sequence shown here is derived from an EMBL/GenBank/DDBJ whole genome shotgun (WGS) entry which is preliminary data.</text>
</comment>
<proteinExistence type="predicted"/>
<keyword evidence="2" id="KW-1185">Reference proteome</keyword>
<sequence>MLIAMGLLGIILMLIMNWQMSTLSISTRTNALTRSLNDLNDLTGYVGDRVRSAVRVRVATSGLSINGKACTADNPCLAVVLPEPRSDGEIRKYNLFVYRMDPRSEANTDFVTTDSWATTNVAVLNEHRSEDSASSIVNCVIYDPTAVPPVARTTFEASASSSCTAMRNLASQTTLTGFGKYLVADYLARASDLPAAQQPFAYSAASKELTLNFRDKQRVRGTTTFLPASGPFTMTVQARNVP</sequence>
<reference evidence="1 2" key="1">
    <citation type="submission" date="2023-07" db="EMBL/GenBank/DDBJ databases">
        <title>Genomic Encyclopedia of Type Strains, Phase IV (KMG-IV): sequencing the most valuable type-strain genomes for metagenomic binning, comparative biology and taxonomic classification.</title>
        <authorList>
            <person name="Goeker M."/>
        </authorList>
    </citation>
    <scope>NUCLEOTIDE SEQUENCE [LARGE SCALE GENOMIC DNA]</scope>
    <source>
        <strain evidence="1 2">NIO-1023</strain>
    </source>
</reference>
<accession>A0ABT9MCF7</accession>
<name>A0ABT9MCF7_9DEIO</name>